<sequence>MIGETKVLLKANCPVIQDGCEVVITELWNFPATSSQFVTIRDLHNVNVNHHGKPEPILSTVRLTENTFEEGV</sequence>
<dbReference type="EMBL" id="KU935715">
    <property type="protein sequence ID" value="AND75467.1"/>
    <property type="molecule type" value="Genomic_DNA"/>
</dbReference>
<accession>A0A172Q0V3</accession>
<evidence type="ECO:0000313" key="2">
    <source>
        <dbReference type="Proteomes" id="UP000225947"/>
    </source>
</evidence>
<name>A0A172Q0V3_9CAUD</name>
<protein>
    <submittedName>
        <fullName evidence="1">Uncharacterized protein</fullName>
    </submittedName>
</protein>
<proteinExistence type="predicted"/>
<keyword evidence="2" id="KW-1185">Reference proteome</keyword>
<dbReference type="Proteomes" id="UP000225947">
    <property type="component" value="Segment"/>
</dbReference>
<organism evidence="1 2">
    <name type="scientific">Acinetobacter phage vB_AbaM_ME3</name>
    <dbReference type="NCBI Taxonomy" id="1837876"/>
    <lineage>
        <taxon>Viruses</taxon>
        <taxon>Duplodnaviria</taxon>
        <taxon>Heunggongvirae</taxon>
        <taxon>Uroviricota</taxon>
        <taxon>Caudoviricetes</taxon>
        <taxon>Metrivirus</taxon>
        <taxon>Metrivirus ME3</taxon>
    </lineage>
</organism>
<gene>
    <name evidence="1" type="ORF">ME3_306</name>
</gene>
<evidence type="ECO:0000313" key="1">
    <source>
        <dbReference type="EMBL" id="AND75467.1"/>
    </source>
</evidence>
<reference evidence="2" key="1">
    <citation type="submission" date="2016-03" db="EMBL/GenBank/DDBJ databases">
        <title>Characterization of Acinetobacter baumannii phage vB_AbaM_ME3.</title>
        <authorList>
            <person name="Buttimer C.T.H."/>
            <person name="Elbreki M."/>
            <person name="Coffey A."/>
        </authorList>
    </citation>
    <scope>NUCLEOTIDE SEQUENCE [LARGE SCALE GENOMIC DNA]</scope>
</reference>